<feature type="transmembrane region" description="Helical" evidence="3">
    <location>
        <begin position="658"/>
        <end position="676"/>
    </location>
</feature>
<feature type="transmembrane region" description="Helical" evidence="3">
    <location>
        <begin position="943"/>
        <end position="960"/>
    </location>
</feature>
<feature type="region of interest" description="Disordered" evidence="2">
    <location>
        <begin position="502"/>
        <end position="533"/>
    </location>
</feature>
<feature type="domain" description="TFIIS N-terminal" evidence="4">
    <location>
        <begin position="210"/>
        <end position="277"/>
    </location>
</feature>
<dbReference type="PANTHER" id="PTHR46557:SF1">
    <property type="entry name" value="SERINE_THREONINE-PROTEIN PHOSPHATASE 1 REGULATORY SUBUNIT 10"/>
    <property type="match status" value="1"/>
</dbReference>
<keyword evidence="3" id="KW-0472">Membrane</keyword>
<accession>A0A4P9XPT0</accession>
<dbReference type="InterPro" id="IPR035441">
    <property type="entry name" value="TFIIS/LEDGF_dom_sf"/>
</dbReference>
<dbReference type="PANTHER" id="PTHR46557">
    <property type="entry name" value="SERINE/THREONINE-PROTEIN PHOSPHATASE 1 REGULATORY SUBUNIT 10-RELATED"/>
    <property type="match status" value="1"/>
</dbReference>
<feature type="transmembrane region" description="Helical" evidence="3">
    <location>
        <begin position="793"/>
        <end position="814"/>
    </location>
</feature>
<dbReference type="AlphaFoldDB" id="A0A4P9XPT0"/>
<feature type="compositionally biased region" description="Acidic residues" evidence="2">
    <location>
        <begin position="547"/>
        <end position="565"/>
    </location>
</feature>
<organism evidence="5 6">
    <name type="scientific">Thamnocephalis sphaerospora</name>
    <dbReference type="NCBI Taxonomy" id="78915"/>
    <lineage>
        <taxon>Eukaryota</taxon>
        <taxon>Fungi</taxon>
        <taxon>Fungi incertae sedis</taxon>
        <taxon>Zoopagomycota</taxon>
        <taxon>Zoopagomycotina</taxon>
        <taxon>Zoopagomycetes</taxon>
        <taxon>Zoopagales</taxon>
        <taxon>Sigmoideomycetaceae</taxon>
        <taxon>Thamnocephalis</taxon>
    </lineage>
</organism>
<comment type="subcellular location">
    <subcellularLocation>
        <location evidence="1">Nucleus</location>
    </subcellularLocation>
</comment>
<gene>
    <name evidence="5" type="ORF">THASP1DRAFT_23910</name>
</gene>
<dbReference type="Pfam" id="PF08711">
    <property type="entry name" value="Med26"/>
    <property type="match status" value="1"/>
</dbReference>
<dbReference type="InterPro" id="IPR017923">
    <property type="entry name" value="TFIIS_N"/>
</dbReference>
<evidence type="ECO:0000256" key="2">
    <source>
        <dbReference type="SAM" id="MobiDB-lite"/>
    </source>
</evidence>
<keyword evidence="1" id="KW-0539">Nucleus</keyword>
<dbReference type="GO" id="GO:0005634">
    <property type="term" value="C:nucleus"/>
    <property type="evidence" value="ECO:0007669"/>
    <property type="project" value="UniProtKB-SubCell"/>
</dbReference>
<dbReference type="Gene3D" id="1.20.930.10">
    <property type="entry name" value="Conserved domain common to transcription factors TFIIS, elongin A, CRSP70"/>
    <property type="match status" value="1"/>
</dbReference>
<name>A0A4P9XPT0_9FUNG</name>
<keyword evidence="6" id="KW-1185">Reference proteome</keyword>
<dbReference type="GO" id="GO:0072357">
    <property type="term" value="C:PTW/PP1 phosphatase complex"/>
    <property type="evidence" value="ECO:0007669"/>
    <property type="project" value="TreeGrafter"/>
</dbReference>
<feature type="transmembrane region" description="Helical" evidence="3">
    <location>
        <begin position="826"/>
        <end position="846"/>
    </location>
</feature>
<proteinExistence type="predicted"/>
<feature type="region of interest" description="Disordered" evidence="2">
    <location>
        <begin position="120"/>
        <end position="148"/>
    </location>
</feature>
<dbReference type="EMBL" id="KZ992646">
    <property type="protein sequence ID" value="RKP08023.1"/>
    <property type="molecule type" value="Genomic_DNA"/>
</dbReference>
<dbReference type="OrthoDB" id="2256270at2759"/>
<protein>
    <recommendedName>
        <fullName evidence="4">TFIIS N-terminal domain-containing protein</fullName>
    </recommendedName>
</protein>
<sequence length="1063" mass="116139">MQTDNGHAVNKAVAAAVAPTTIIAATTAAAVVVVAIAVYGVWSFYLLDRTPHDTTLSLRLVHRVVSIGRRPRIGMEPANTERQNAADASRPAAIEEAVKMEASQRPADMQGVLALTPTLSSGDVEDRKRKSDAAPSPTLPAPKPGEMAGVYPGLSAEVPIQAQMRHFLAPNGGLAYNADVDAFWRMMKKESLFEHQAFFINVLLKTNNRQLLDTWRRSAGAALLAKLLRHLPMDIAVVKESQLGKIVNKIKQDNENEDIKRLATDLVVAWSNLLQQQKLQDVTATTAVAPQPAAATSSLPMSVDAVLPSASSDVLSPPGPPVSAPAAPRRPAITRRTEVNVGAADATAKASGTGTRQAPRSALKRAKPDTESGAADGGMPELAPMDTSGDTSSGQVAAEHQSRPAKRVRFRADHELVEVRVFEMIPGERAYTGRIPDGQGGHMLNPREWDRAEGREIFSVRGLRLRPTTAWRTPMVLQATVPLEFGRDSTEKQTQLERERTTLATLYTEPHLAPISPEEPAELEESLRASMSAPAPKLIPWEKAVEMTEDEDDEEEEEEEEEELSEVAQQFMHLLYSQLPHHLPGTTPGAAAMSGFSSSQFTGAFTGQHGMGGVAQRQQPLAGAMDAGSLALLLSQDPILAQQLLRSQPDLTSLLRSSLQPMVASLFAAALFSLVFDSRVQSSSLHSVATYSGTRSRQDTRTTMVFWNNVHREDLLPDGWQKNATSQLGILLNPQGELSLLEYVALAQGDLPEMRERARGTLMQLLVDSMANYVFARNMALSAVMVYRRPRTLAGWCCLIQAIAGLTFSLHALAMTLIPGAGCRHVLWNVGIGLAISPICVSIALLQKAYMVHNRNRWLVIIGIILILPQPIVPYIVWTNPAIVVPVPGCLSYYPMYFPWLKLGLDAPINIVFSVAFLMVVYRQYQQFGTSAWRRLVRNGIQTMCFIVLSNVICMLGAAFEVVGLFSEMFFVIDWAVTSLLLVHHCNTLRPSTSASLAPRTRHVLAGFSQIETAPSAHIHRPVTTAVESRYYPGPRHSVITEVEYEATSTVAMAPRTSRQYIK</sequence>
<dbReference type="GO" id="GO:0000785">
    <property type="term" value="C:chromatin"/>
    <property type="evidence" value="ECO:0007669"/>
    <property type="project" value="TreeGrafter"/>
</dbReference>
<feature type="transmembrane region" description="Helical" evidence="3">
    <location>
        <begin position="12"/>
        <end position="42"/>
    </location>
</feature>
<keyword evidence="3" id="KW-0812">Transmembrane</keyword>
<feature type="transmembrane region" description="Helical" evidence="3">
    <location>
        <begin position="897"/>
        <end position="922"/>
    </location>
</feature>
<evidence type="ECO:0000313" key="6">
    <source>
        <dbReference type="Proteomes" id="UP000271241"/>
    </source>
</evidence>
<evidence type="ECO:0000256" key="1">
    <source>
        <dbReference type="PROSITE-ProRule" id="PRU00649"/>
    </source>
</evidence>
<evidence type="ECO:0000256" key="3">
    <source>
        <dbReference type="SAM" id="Phobius"/>
    </source>
</evidence>
<feature type="region of interest" description="Disordered" evidence="2">
    <location>
        <begin position="546"/>
        <end position="567"/>
    </location>
</feature>
<keyword evidence="3" id="KW-1133">Transmembrane helix</keyword>
<feature type="region of interest" description="Disordered" evidence="2">
    <location>
        <begin position="309"/>
        <end position="406"/>
    </location>
</feature>
<feature type="transmembrane region" description="Helical" evidence="3">
    <location>
        <begin position="858"/>
        <end position="877"/>
    </location>
</feature>
<dbReference type="SUPFAM" id="SSF47676">
    <property type="entry name" value="Conserved domain common to transcription factors TFIIS, elongin A, CRSP70"/>
    <property type="match status" value="1"/>
</dbReference>
<dbReference type="Proteomes" id="UP000271241">
    <property type="component" value="Unassembled WGS sequence"/>
</dbReference>
<reference evidence="6" key="1">
    <citation type="journal article" date="2018" name="Nat. Microbiol.">
        <title>Leveraging single-cell genomics to expand the fungal tree of life.</title>
        <authorList>
            <person name="Ahrendt S.R."/>
            <person name="Quandt C.A."/>
            <person name="Ciobanu D."/>
            <person name="Clum A."/>
            <person name="Salamov A."/>
            <person name="Andreopoulos B."/>
            <person name="Cheng J.F."/>
            <person name="Woyke T."/>
            <person name="Pelin A."/>
            <person name="Henrissat B."/>
            <person name="Reynolds N.K."/>
            <person name="Benny G.L."/>
            <person name="Smith M.E."/>
            <person name="James T.Y."/>
            <person name="Grigoriev I.V."/>
        </authorList>
    </citation>
    <scope>NUCLEOTIDE SEQUENCE [LARGE SCALE GENOMIC DNA]</scope>
    <source>
        <strain evidence="6">RSA 1356</strain>
    </source>
</reference>
<evidence type="ECO:0000259" key="4">
    <source>
        <dbReference type="PROSITE" id="PS51319"/>
    </source>
</evidence>
<dbReference type="PROSITE" id="PS51319">
    <property type="entry name" value="TFIIS_N"/>
    <property type="match status" value="1"/>
</dbReference>
<evidence type="ECO:0000313" key="5">
    <source>
        <dbReference type="EMBL" id="RKP08023.1"/>
    </source>
</evidence>
<dbReference type="GO" id="GO:0008157">
    <property type="term" value="F:protein phosphatase 1 binding"/>
    <property type="evidence" value="ECO:0007669"/>
    <property type="project" value="TreeGrafter"/>
</dbReference>